<evidence type="ECO:0000256" key="1">
    <source>
        <dbReference type="SAM" id="MobiDB-lite"/>
    </source>
</evidence>
<dbReference type="EMBL" id="CAJPEV010000940">
    <property type="protein sequence ID" value="CAG0889639.1"/>
    <property type="molecule type" value="Genomic_DNA"/>
</dbReference>
<dbReference type="EMBL" id="LR900457">
    <property type="protein sequence ID" value="CAD7245734.1"/>
    <property type="molecule type" value="Genomic_DNA"/>
</dbReference>
<organism evidence="2">
    <name type="scientific">Darwinula stevensoni</name>
    <dbReference type="NCBI Taxonomy" id="69355"/>
    <lineage>
        <taxon>Eukaryota</taxon>
        <taxon>Metazoa</taxon>
        <taxon>Ecdysozoa</taxon>
        <taxon>Arthropoda</taxon>
        <taxon>Crustacea</taxon>
        <taxon>Oligostraca</taxon>
        <taxon>Ostracoda</taxon>
        <taxon>Podocopa</taxon>
        <taxon>Podocopida</taxon>
        <taxon>Darwinulocopina</taxon>
        <taxon>Darwinuloidea</taxon>
        <taxon>Darwinulidae</taxon>
        <taxon>Darwinula</taxon>
    </lineage>
</organism>
<evidence type="ECO:0000313" key="3">
    <source>
        <dbReference type="Proteomes" id="UP000677054"/>
    </source>
</evidence>
<sequence>MAGISPPVPGPVTQGATAGPSATVASGDVHHAQNPSPRVRPPLKKCLNTVSNRFQVKKFEASAGLFASDDFLA</sequence>
<proteinExistence type="predicted"/>
<accession>A0A7R8X9F8</accession>
<reference evidence="2" key="1">
    <citation type="submission" date="2020-11" db="EMBL/GenBank/DDBJ databases">
        <authorList>
            <person name="Tran Van P."/>
        </authorList>
    </citation>
    <scope>NUCLEOTIDE SEQUENCE</scope>
</reference>
<name>A0A7R8X9F8_9CRUS</name>
<feature type="compositionally biased region" description="Pro residues" evidence="1">
    <location>
        <begin position="1"/>
        <end position="10"/>
    </location>
</feature>
<gene>
    <name evidence="2" type="ORF">DSTB1V02_LOCUS5601</name>
</gene>
<feature type="region of interest" description="Disordered" evidence="1">
    <location>
        <begin position="1"/>
        <end position="44"/>
    </location>
</feature>
<dbReference type="AlphaFoldDB" id="A0A7R8X9F8"/>
<protein>
    <submittedName>
        <fullName evidence="2">Uncharacterized protein</fullName>
    </submittedName>
</protein>
<keyword evidence="3" id="KW-1185">Reference proteome</keyword>
<evidence type="ECO:0000313" key="2">
    <source>
        <dbReference type="EMBL" id="CAD7245734.1"/>
    </source>
</evidence>
<dbReference type="Proteomes" id="UP000677054">
    <property type="component" value="Unassembled WGS sequence"/>
</dbReference>